<evidence type="ECO:0000256" key="10">
    <source>
        <dbReference type="SAM" id="Phobius"/>
    </source>
</evidence>
<comment type="caution">
    <text evidence="12">The sequence shown here is derived from an EMBL/GenBank/DDBJ whole genome shotgun (WGS) entry which is preliminary data.</text>
</comment>
<keyword evidence="6 10" id="KW-1133">Transmembrane helix</keyword>
<evidence type="ECO:0000313" key="12">
    <source>
        <dbReference type="EMBL" id="KYC60305.1"/>
    </source>
</evidence>
<dbReference type="PANTHER" id="PTHR23517:SF15">
    <property type="entry name" value="PROTON-DEPENDENT OLIGOPEPTIDE FAMILY TRANSPORT PROTEIN"/>
    <property type="match status" value="1"/>
</dbReference>
<dbReference type="InterPro" id="IPR018456">
    <property type="entry name" value="PTR2_symporter_CS"/>
</dbReference>
<dbReference type="PROSITE" id="PS50850">
    <property type="entry name" value="MFS"/>
    <property type="match status" value="1"/>
</dbReference>
<dbReference type="NCBIfam" id="TIGR00924">
    <property type="entry name" value="yjdL_sub1_fam"/>
    <property type="match status" value="2"/>
</dbReference>
<dbReference type="FunFam" id="1.20.1250.20:FF:000146">
    <property type="entry name" value="Amino acid/peptide transporter"/>
    <property type="match status" value="1"/>
</dbReference>
<evidence type="ECO:0000256" key="8">
    <source>
        <dbReference type="RuleBase" id="RU003755"/>
    </source>
</evidence>
<dbReference type="GO" id="GO:1904680">
    <property type="term" value="F:peptide transmembrane transporter activity"/>
    <property type="evidence" value="ECO:0007669"/>
    <property type="project" value="InterPro"/>
</dbReference>
<feature type="transmembrane region" description="Helical" evidence="10">
    <location>
        <begin position="403"/>
        <end position="422"/>
    </location>
</feature>
<evidence type="ECO:0000313" key="13">
    <source>
        <dbReference type="Proteomes" id="UP000075304"/>
    </source>
</evidence>
<dbReference type="RefSeq" id="WP_061575860.1">
    <property type="nucleotide sequence ID" value="NZ_LQYI01000172.1"/>
</dbReference>
<feature type="transmembrane region" description="Helical" evidence="10">
    <location>
        <begin position="96"/>
        <end position="113"/>
    </location>
</feature>
<feature type="region of interest" description="Disordered" evidence="9">
    <location>
        <begin position="228"/>
        <end position="247"/>
    </location>
</feature>
<dbReference type="GO" id="GO:0005886">
    <property type="term" value="C:plasma membrane"/>
    <property type="evidence" value="ECO:0007669"/>
    <property type="project" value="UniProtKB-SubCell"/>
</dbReference>
<dbReference type="InterPro" id="IPR050171">
    <property type="entry name" value="MFS_Transporters"/>
</dbReference>
<feature type="transmembrane region" description="Helical" evidence="10">
    <location>
        <begin position="156"/>
        <end position="178"/>
    </location>
</feature>
<protein>
    <recommendedName>
        <fullName evidence="11">Major facilitator superfamily (MFS) profile domain-containing protein</fullName>
    </recommendedName>
</protein>
<dbReference type="PANTHER" id="PTHR23517">
    <property type="entry name" value="RESISTANCE PROTEIN MDTM, PUTATIVE-RELATED-RELATED"/>
    <property type="match status" value="1"/>
</dbReference>
<evidence type="ECO:0000256" key="5">
    <source>
        <dbReference type="ARBA" id="ARBA00022692"/>
    </source>
</evidence>
<evidence type="ECO:0000259" key="11">
    <source>
        <dbReference type="PROSITE" id="PS50850"/>
    </source>
</evidence>
<organism evidence="12 13">
    <name type="scientific">Heyndrickxia coagulans</name>
    <name type="common">Weizmannia coagulans</name>
    <dbReference type="NCBI Taxonomy" id="1398"/>
    <lineage>
        <taxon>Bacteria</taxon>
        <taxon>Bacillati</taxon>
        <taxon>Bacillota</taxon>
        <taxon>Bacilli</taxon>
        <taxon>Bacillales</taxon>
        <taxon>Bacillaceae</taxon>
        <taxon>Heyndrickxia</taxon>
    </lineage>
</organism>
<dbReference type="PATRIC" id="fig|1398.25.peg.1679"/>
<keyword evidence="4" id="KW-1003">Cell membrane</keyword>
<dbReference type="Gene3D" id="1.20.1250.20">
    <property type="entry name" value="MFS general substrate transporter like domains"/>
    <property type="match status" value="2"/>
</dbReference>
<comment type="similarity">
    <text evidence="2 8">Belongs to the major facilitator superfamily. Proton-dependent oligopeptide transporter (POT/PTR) (TC 2.A.17) family.</text>
</comment>
<evidence type="ECO:0000256" key="9">
    <source>
        <dbReference type="SAM" id="MobiDB-lite"/>
    </source>
</evidence>
<dbReference type="GO" id="GO:0006857">
    <property type="term" value="P:oligopeptide transport"/>
    <property type="evidence" value="ECO:0007669"/>
    <property type="project" value="InterPro"/>
</dbReference>
<dbReference type="Proteomes" id="UP000075304">
    <property type="component" value="Unassembled WGS sequence"/>
</dbReference>
<feature type="transmembrane region" description="Helical" evidence="10">
    <location>
        <begin position="198"/>
        <end position="218"/>
    </location>
</feature>
<evidence type="ECO:0000256" key="2">
    <source>
        <dbReference type="ARBA" id="ARBA00005982"/>
    </source>
</evidence>
<keyword evidence="7 10" id="KW-0472">Membrane</keyword>
<dbReference type="FunFam" id="1.20.1250.20:FF:000138">
    <property type="entry name" value="Amino acid/peptide transporter"/>
    <property type="match status" value="1"/>
</dbReference>
<dbReference type="InterPro" id="IPR000109">
    <property type="entry name" value="POT_fam"/>
</dbReference>
<dbReference type="InterPro" id="IPR020846">
    <property type="entry name" value="MFS_dom"/>
</dbReference>
<dbReference type="PROSITE" id="PS01023">
    <property type="entry name" value="PTR2_2"/>
    <property type="match status" value="1"/>
</dbReference>
<feature type="transmembrane region" description="Helical" evidence="10">
    <location>
        <begin position="254"/>
        <end position="271"/>
    </location>
</feature>
<evidence type="ECO:0000256" key="4">
    <source>
        <dbReference type="ARBA" id="ARBA00022475"/>
    </source>
</evidence>
<sequence length="464" mass="51254">MGTIVQQQDYNIPEPKKKSKHPPGLYLLFMTEMWERFSYYGMRAILVLYLTASVAAGGLGMKEQSAMLIYGFFTGAVYFMPLLGGYLSDRFLGRRLAITIGGLTMALGKLALFAHQNHTFLYTGLALLIIGNGFFKPNISTIVGDLYSENDPRRDAAFTIFYMGINVGAFFSPLIVGYVSEDLFAKTMNGFIQYGYKYGFLVSAIGMIIGQIIFNALGNRFLGDIGKKPTGKPKKSNKGIKQSQPLTKKDKERTAVIFILAAFVVFFWAGFEQAGSSMTLYTQKFIDREIFGWTIPVSWFQSVNPLFIVLLAPVVSAFWMKLNKSKRGDWKIPTKMAVGMMLLGLGFFVLVLAVMKTGSDPNDIQHKANLLFIVFTYLFHTVGELFLSPVGLSVVSRIAPVKLASLLMGVWLSASGFANILAGKLATYTDSLGYLEVFSLIGGIAILLGLVLLTLSNKLTKMMD</sequence>
<accession>A0A150JSM2</accession>
<feature type="transmembrane region" description="Helical" evidence="10">
    <location>
        <begin position="119"/>
        <end position="135"/>
    </location>
</feature>
<name>A0A150JSM2_HEYCO</name>
<feature type="transmembrane region" description="Helical" evidence="10">
    <location>
        <begin position="336"/>
        <end position="355"/>
    </location>
</feature>
<feature type="transmembrane region" description="Helical" evidence="10">
    <location>
        <begin position="291"/>
        <end position="315"/>
    </location>
</feature>
<keyword evidence="5 8" id="KW-0812">Transmembrane</keyword>
<feature type="transmembrane region" description="Helical" evidence="10">
    <location>
        <begin position="370"/>
        <end position="391"/>
    </location>
</feature>
<comment type="subcellular location">
    <subcellularLocation>
        <location evidence="1">Cell membrane</location>
        <topology evidence="1">Multi-pass membrane protein</topology>
    </subcellularLocation>
    <subcellularLocation>
        <location evidence="8">Membrane</location>
        <topology evidence="8">Multi-pass membrane protein</topology>
    </subcellularLocation>
</comment>
<feature type="transmembrane region" description="Helical" evidence="10">
    <location>
        <begin position="434"/>
        <end position="455"/>
    </location>
</feature>
<dbReference type="SUPFAM" id="SSF103473">
    <property type="entry name" value="MFS general substrate transporter"/>
    <property type="match status" value="1"/>
</dbReference>
<dbReference type="EMBL" id="LQYI01000172">
    <property type="protein sequence ID" value="KYC60305.1"/>
    <property type="molecule type" value="Genomic_DNA"/>
</dbReference>
<evidence type="ECO:0000256" key="1">
    <source>
        <dbReference type="ARBA" id="ARBA00004651"/>
    </source>
</evidence>
<feature type="compositionally biased region" description="Polar residues" evidence="9">
    <location>
        <begin position="1"/>
        <end position="10"/>
    </location>
</feature>
<feature type="transmembrane region" description="Helical" evidence="10">
    <location>
        <begin position="67"/>
        <end position="87"/>
    </location>
</feature>
<reference evidence="12 13" key="1">
    <citation type="submission" date="2016-01" db="EMBL/GenBank/DDBJ databases">
        <title>Genome Sequences of Twelve Sporeforming Bacillus Species Isolated from Foods.</title>
        <authorList>
            <person name="Berendsen E.M."/>
            <person name="Wells-Bennik M.H."/>
            <person name="Krawcyk A.O."/>
            <person name="De Jong A."/>
            <person name="Holsappel S."/>
            <person name="Eijlander R.T."/>
            <person name="Kuipers O.P."/>
        </authorList>
    </citation>
    <scope>NUCLEOTIDE SEQUENCE [LARGE SCALE GENOMIC DNA]</scope>
    <source>
        <strain evidence="12 13">B4099</strain>
    </source>
</reference>
<feature type="region of interest" description="Disordered" evidence="9">
    <location>
        <begin position="1"/>
        <end position="20"/>
    </location>
</feature>
<feature type="transmembrane region" description="Helical" evidence="10">
    <location>
        <begin position="40"/>
        <end position="61"/>
    </location>
</feature>
<feature type="compositionally biased region" description="Basic residues" evidence="9">
    <location>
        <begin position="229"/>
        <end position="238"/>
    </location>
</feature>
<evidence type="ECO:0000256" key="3">
    <source>
        <dbReference type="ARBA" id="ARBA00022448"/>
    </source>
</evidence>
<evidence type="ECO:0000256" key="6">
    <source>
        <dbReference type="ARBA" id="ARBA00022989"/>
    </source>
</evidence>
<dbReference type="Pfam" id="PF00854">
    <property type="entry name" value="PTR2"/>
    <property type="match status" value="2"/>
</dbReference>
<keyword evidence="3 8" id="KW-0813">Transport</keyword>
<dbReference type="CDD" id="cd17346">
    <property type="entry name" value="MFS_DtpA_like"/>
    <property type="match status" value="1"/>
</dbReference>
<proteinExistence type="inferred from homology"/>
<dbReference type="InterPro" id="IPR036259">
    <property type="entry name" value="MFS_trans_sf"/>
</dbReference>
<dbReference type="AlphaFoldDB" id="A0A150JSM2"/>
<feature type="domain" description="Major facilitator superfamily (MFS) profile" evidence="11">
    <location>
        <begin position="27"/>
        <end position="460"/>
    </location>
</feature>
<gene>
    <name evidence="12" type="ORF">B4099_3808</name>
</gene>
<evidence type="ECO:0000256" key="7">
    <source>
        <dbReference type="ARBA" id="ARBA00023136"/>
    </source>
</evidence>
<dbReference type="InterPro" id="IPR005279">
    <property type="entry name" value="Dipep/tripep_permease"/>
</dbReference>